<dbReference type="InterPro" id="IPR014395">
    <property type="entry name" value="Pen/GL7ACA/AHL_acylase"/>
</dbReference>
<keyword evidence="7" id="KW-1185">Reference proteome</keyword>
<dbReference type="InterPro" id="IPR023343">
    <property type="entry name" value="Penicillin_amidase_dom1"/>
</dbReference>
<keyword evidence="2" id="KW-0378">Hydrolase</keyword>
<dbReference type="InterPro" id="IPR029055">
    <property type="entry name" value="Ntn_hydrolases_N"/>
</dbReference>
<protein>
    <submittedName>
        <fullName evidence="6">Penicillin acylase family protein</fullName>
    </submittedName>
</protein>
<evidence type="ECO:0000256" key="2">
    <source>
        <dbReference type="ARBA" id="ARBA00022801"/>
    </source>
</evidence>
<evidence type="ECO:0000256" key="3">
    <source>
        <dbReference type="ARBA" id="ARBA00023145"/>
    </source>
</evidence>
<dbReference type="InterPro" id="IPR043146">
    <property type="entry name" value="Penicillin_amidase_N_B-knob"/>
</dbReference>
<dbReference type="InterPro" id="IPR002692">
    <property type="entry name" value="S45"/>
</dbReference>
<feature type="transmembrane region" description="Helical" evidence="5">
    <location>
        <begin position="12"/>
        <end position="33"/>
    </location>
</feature>
<comment type="subunit">
    <text evidence="4">Heterodimer of an alpha subunit and a beta subunit processed from the same precursor.</text>
</comment>
<sequence length="785" mass="88177">MARPSYLNSRILRLLLVVVAFAALTILTIWLWWRQSLPILEGHLDTGKIIQPAVIHRDDQGVVMIQSTDRNSSAFALGFLHAQERFFQMDLLRRSSAGELAELVGPAALRKDKKVRRHQFRKRAERNINAMPEAQRQLLEHYVRGVNFGLLELGTRPWEYLLLGQEPRPWNAADSLLTTFSMYLTLQSEEGKFERRDTAVAELLPQDLYTFYFPAGGSWDAPLIGKSEPAGPLPETPISSLLGKADPIVYQTMESDDKVYGSNNWAVGGALTEHGGAIIANDMHLGLSVPNIWFRAGWNIPNTDRHIRGVTLPGGPIIVAGSNGAIAWGFTNTGGDWGDLIPLELNQNGTQYLTPDGWRDLAIEQETIKVKGAPDELVVVEKTIWGPVIGTNHRGTPLVYRWVAHDMPGGNMNLLRMESVTTTSQALDLGPQIGIPHQNFVVGDRKGNIGWTIAGAIPRRVGFDGSRSVSWAEGKAYWDGYLSAEEQPRIDNPSSHRLWSANARTVNGDWLKTIGDHGYALGARQQQIRDSLLAGEQFDEQDLLDIQLDDRAIFLQRWQQHLSEFLQDREGYTEVYDQVRNWGGRASADSVGYRIVRNYRLQFMTLSTAPILTYMRKSQPRFSFGQLKRQFEYPIWTLAQEEPQHLLNPDFESWTALKLAALNQVLDQMSADGHPLKQQTWGQQNTASIQHPLARAFSAINWFTAMPRDQLSGDTHMPRFQSPTHGASERMVVSPGREDRGIFHMATGQSSHPLSSFFDSGHLNWVEGKPSPLMEGESHYQLTLQ</sequence>
<organism evidence="6 7">
    <name type="scientific">Microbulbifer echini</name>
    <dbReference type="NCBI Taxonomy" id="1529067"/>
    <lineage>
        <taxon>Bacteria</taxon>
        <taxon>Pseudomonadati</taxon>
        <taxon>Pseudomonadota</taxon>
        <taxon>Gammaproteobacteria</taxon>
        <taxon>Cellvibrionales</taxon>
        <taxon>Microbulbiferaceae</taxon>
        <taxon>Microbulbifer</taxon>
    </lineage>
</organism>
<dbReference type="Gene3D" id="2.30.120.10">
    <property type="match status" value="1"/>
</dbReference>
<keyword evidence="3" id="KW-0865">Zymogen</keyword>
<dbReference type="Gene3D" id="1.10.1400.10">
    <property type="match status" value="1"/>
</dbReference>
<dbReference type="Pfam" id="PF01804">
    <property type="entry name" value="Penicil_amidase"/>
    <property type="match status" value="1"/>
</dbReference>
<dbReference type="Gene3D" id="3.60.20.10">
    <property type="entry name" value="Glutamine Phosphoribosylpyrophosphate, subunit 1, domain 1"/>
    <property type="match status" value="1"/>
</dbReference>
<dbReference type="Proteomes" id="UP001569414">
    <property type="component" value="Unassembled WGS sequence"/>
</dbReference>
<dbReference type="EMBL" id="JBGMEL010000006">
    <property type="protein sequence ID" value="MFA0790435.1"/>
    <property type="molecule type" value="Genomic_DNA"/>
</dbReference>
<dbReference type="CDD" id="cd03747">
    <property type="entry name" value="Ntn_PGA_like"/>
    <property type="match status" value="1"/>
</dbReference>
<comment type="similarity">
    <text evidence="1">Belongs to the peptidase S45 family.</text>
</comment>
<evidence type="ECO:0000313" key="6">
    <source>
        <dbReference type="EMBL" id="MFA0790435.1"/>
    </source>
</evidence>
<name>A0ABV4NME2_9GAMM</name>
<dbReference type="PANTHER" id="PTHR34218:SF4">
    <property type="entry name" value="ACYL-HOMOSERINE LACTONE ACYLASE QUIP"/>
    <property type="match status" value="1"/>
</dbReference>
<dbReference type="RefSeq" id="WP_371843196.1">
    <property type="nucleotide sequence ID" value="NZ_JBGMEL010000006.1"/>
</dbReference>
<accession>A0ABV4NME2</accession>
<evidence type="ECO:0000256" key="5">
    <source>
        <dbReference type="SAM" id="Phobius"/>
    </source>
</evidence>
<dbReference type="InterPro" id="IPR043147">
    <property type="entry name" value="Penicillin_amidase_A-knob"/>
</dbReference>
<keyword evidence="5" id="KW-1133">Transmembrane helix</keyword>
<dbReference type="PANTHER" id="PTHR34218">
    <property type="entry name" value="PEPTIDASE S45 PENICILLIN AMIDASE"/>
    <property type="match status" value="1"/>
</dbReference>
<evidence type="ECO:0000256" key="4">
    <source>
        <dbReference type="ARBA" id="ARBA00038735"/>
    </source>
</evidence>
<keyword evidence="5" id="KW-0812">Transmembrane</keyword>
<gene>
    <name evidence="6" type="ORF">ACCI51_07735</name>
</gene>
<dbReference type="Gene3D" id="1.10.439.10">
    <property type="entry name" value="Penicillin Amidohydrolase, domain 1"/>
    <property type="match status" value="1"/>
</dbReference>
<comment type="caution">
    <text evidence="6">The sequence shown here is derived from an EMBL/GenBank/DDBJ whole genome shotgun (WGS) entry which is preliminary data.</text>
</comment>
<reference evidence="6 7" key="1">
    <citation type="submission" date="2024-08" db="EMBL/GenBank/DDBJ databases">
        <authorList>
            <person name="Ishaq N."/>
        </authorList>
    </citation>
    <scope>NUCLEOTIDE SEQUENCE [LARGE SCALE GENOMIC DNA]</scope>
    <source>
        <strain evidence="6 7">JCM 30400</strain>
    </source>
</reference>
<dbReference type="PIRSF" id="PIRSF001227">
    <property type="entry name" value="Pen_acylase"/>
    <property type="match status" value="1"/>
</dbReference>
<dbReference type="SUPFAM" id="SSF56235">
    <property type="entry name" value="N-terminal nucleophile aminohydrolases (Ntn hydrolases)"/>
    <property type="match status" value="1"/>
</dbReference>
<evidence type="ECO:0000313" key="7">
    <source>
        <dbReference type="Proteomes" id="UP001569414"/>
    </source>
</evidence>
<evidence type="ECO:0000256" key="1">
    <source>
        <dbReference type="ARBA" id="ARBA00006586"/>
    </source>
</evidence>
<proteinExistence type="inferred from homology"/>
<keyword evidence="5" id="KW-0472">Membrane</keyword>